<dbReference type="PANTHER" id="PTHR38008:SF2">
    <property type="entry name" value="HEMOLYSIN"/>
    <property type="match status" value="1"/>
</dbReference>
<evidence type="ECO:0000256" key="2">
    <source>
        <dbReference type="SAM" id="SignalP"/>
    </source>
</evidence>
<dbReference type="EMBL" id="CP038231">
    <property type="protein sequence ID" value="QDH12872.1"/>
    <property type="molecule type" value="Genomic_DNA"/>
</dbReference>
<feature type="chain" id="PRO_5021263103" evidence="2">
    <location>
        <begin position="35"/>
        <end position="119"/>
    </location>
</feature>
<dbReference type="Pfam" id="PF03891">
    <property type="entry name" value="DUF333"/>
    <property type="match status" value="1"/>
</dbReference>
<accession>A0A4Y6U6A9</accession>
<organism evidence="3 4">
    <name type="scientific">Formicincola oecophyllae</name>
    <dbReference type="NCBI Taxonomy" id="2558361"/>
    <lineage>
        <taxon>Bacteria</taxon>
        <taxon>Pseudomonadati</taxon>
        <taxon>Pseudomonadota</taxon>
        <taxon>Alphaproteobacteria</taxon>
        <taxon>Acetobacterales</taxon>
        <taxon>Acetobacteraceae</taxon>
        <taxon>Formicincola</taxon>
    </lineage>
</organism>
<protein>
    <submittedName>
        <fullName evidence="3">DUF333 domain-containing protein</fullName>
    </submittedName>
</protein>
<evidence type="ECO:0000256" key="1">
    <source>
        <dbReference type="SAM" id="MobiDB-lite"/>
    </source>
</evidence>
<feature type="region of interest" description="Disordered" evidence="1">
    <location>
        <begin position="34"/>
        <end position="53"/>
    </location>
</feature>
<reference evidence="3 4" key="1">
    <citation type="submission" date="2019-03" db="EMBL/GenBank/DDBJ databases">
        <title>The complete genome sequence of Swingsia_sp. F3b2 LMG30590(T).</title>
        <authorList>
            <person name="Chua K.-O."/>
            <person name="Chan K.-G."/>
            <person name="See-Too W.-S."/>
        </authorList>
    </citation>
    <scope>NUCLEOTIDE SEQUENCE [LARGE SCALE GENOMIC DNA]</scope>
    <source>
        <strain evidence="3 4">F3b2</strain>
    </source>
</reference>
<dbReference type="AlphaFoldDB" id="A0A4Y6U6A9"/>
<gene>
    <name evidence="3" type="ORF">E3E12_00110</name>
</gene>
<feature type="compositionally biased region" description="Low complexity" evidence="1">
    <location>
        <begin position="37"/>
        <end position="52"/>
    </location>
</feature>
<dbReference type="InterPro" id="IPR005590">
    <property type="entry name" value="DUF333"/>
</dbReference>
<evidence type="ECO:0000313" key="3">
    <source>
        <dbReference type="EMBL" id="QDH12872.1"/>
    </source>
</evidence>
<dbReference type="KEGG" id="swf:E3E12_00110"/>
<dbReference type="PANTHER" id="PTHR38008">
    <property type="entry name" value="HEMOLYSIN-RELATED"/>
    <property type="match status" value="1"/>
</dbReference>
<dbReference type="RefSeq" id="WP_141442514.1">
    <property type="nucleotide sequence ID" value="NZ_CP038231.1"/>
</dbReference>
<evidence type="ECO:0000313" key="4">
    <source>
        <dbReference type="Proteomes" id="UP000318709"/>
    </source>
</evidence>
<dbReference type="Proteomes" id="UP000318709">
    <property type="component" value="Chromosome"/>
</dbReference>
<sequence>MAQSFLTTILARTSACSAAALLSLGLAACHSDNANDQAQSQATPAATQNAPAGMANPASVFCGKKGGQVVMVQSGQGTVGMCHLPDGQVVDEWTYFRAHAQEAAQMEAAQPAQKSAGLN</sequence>
<keyword evidence="4" id="KW-1185">Reference proteome</keyword>
<keyword evidence="2" id="KW-0732">Signal</keyword>
<proteinExistence type="predicted"/>
<feature type="signal peptide" evidence="2">
    <location>
        <begin position="1"/>
        <end position="34"/>
    </location>
</feature>
<name>A0A4Y6U6A9_9PROT</name>